<evidence type="ECO:0000313" key="2">
    <source>
        <dbReference type="EMBL" id="ORE88296.1"/>
    </source>
</evidence>
<protein>
    <submittedName>
        <fullName evidence="2">Sua5/YciO/YrdC/YwlC family protein</fullName>
    </submittedName>
</protein>
<sequence>MSAEYLEVHPDNPHGRQIRHVVSRLREGAIIAYPTDSCYAFGCHIGDKQAVERIKRIRQVDKHHNMTLMCSDLSEIANYARVDNWQFRMLRNTTPGAFTFVLRATLQVPRRLQTGKRKTIGVRVPDNAIAHALLEEMGEPILSCTAQLPGEELPFHEADDIRDALANDLDLIVDGGPCGFEPTTVVDISDGKVELIRAGKADPAALGL</sequence>
<dbReference type="GO" id="GO:0003725">
    <property type="term" value="F:double-stranded RNA binding"/>
    <property type="evidence" value="ECO:0007669"/>
    <property type="project" value="InterPro"/>
</dbReference>
<dbReference type="SUPFAM" id="SSF55821">
    <property type="entry name" value="YrdC/RibB"/>
    <property type="match status" value="1"/>
</dbReference>
<dbReference type="NCBIfam" id="TIGR00057">
    <property type="entry name" value="L-threonylcarbamoyladenylate synthase"/>
    <property type="match status" value="1"/>
</dbReference>
<dbReference type="PROSITE" id="PS51163">
    <property type="entry name" value="YRDC"/>
    <property type="match status" value="1"/>
</dbReference>
<name>A0A1Y1SF92_9GAMM</name>
<dbReference type="RefSeq" id="WP_083558953.1">
    <property type="nucleotide sequence ID" value="NZ_AQQV01000001.1"/>
</dbReference>
<dbReference type="PANTHER" id="PTHR42828:SF3">
    <property type="entry name" value="THREONYLCARBAMOYL-AMP SYNTHASE"/>
    <property type="match status" value="1"/>
</dbReference>
<dbReference type="Gene3D" id="3.90.870.10">
    <property type="entry name" value="DHBP synthase"/>
    <property type="match status" value="1"/>
</dbReference>
<evidence type="ECO:0000259" key="1">
    <source>
        <dbReference type="PROSITE" id="PS51163"/>
    </source>
</evidence>
<evidence type="ECO:0000313" key="3">
    <source>
        <dbReference type="Proteomes" id="UP000192342"/>
    </source>
</evidence>
<proteinExistence type="predicted"/>
<feature type="domain" description="YrdC-like" evidence="1">
    <location>
        <begin position="15"/>
        <end position="201"/>
    </location>
</feature>
<dbReference type="InterPro" id="IPR052532">
    <property type="entry name" value="SUA5_domain"/>
</dbReference>
<dbReference type="AlphaFoldDB" id="A0A1Y1SF92"/>
<keyword evidence="3" id="KW-1185">Reference proteome</keyword>
<dbReference type="PANTHER" id="PTHR42828">
    <property type="entry name" value="DHBP SYNTHASE RIBB-LIKE ALPHA/BETA DOMAIN-CONTAINING PROTEIN"/>
    <property type="match status" value="1"/>
</dbReference>
<dbReference type="Proteomes" id="UP000192342">
    <property type="component" value="Unassembled WGS sequence"/>
</dbReference>
<dbReference type="InterPro" id="IPR006070">
    <property type="entry name" value="Sua5-like_dom"/>
</dbReference>
<reference evidence="2 3" key="1">
    <citation type="submission" date="2013-04" db="EMBL/GenBank/DDBJ databases">
        <title>Oceanococcus atlanticus 22II-S10r2 Genome Sequencing.</title>
        <authorList>
            <person name="Lai Q."/>
            <person name="Li G."/>
            <person name="Shao Z."/>
        </authorList>
    </citation>
    <scope>NUCLEOTIDE SEQUENCE [LARGE SCALE GENOMIC DNA]</scope>
    <source>
        <strain evidence="2 3">22II-S10r2</strain>
    </source>
</reference>
<dbReference type="InterPro" id="IPR017945">
    <property type="entry name" value="DHBP_synth_RibB-like_a/b_dom"/>
</dbReference>
<accession>A0A1Y1SF92</accession>
<dbReference type="OrthoDB" id="9781656at2"/>
<organism evidence="2 3">
    <name type="scientific">Oceanococcus atlanticus</name>
    <dbReference type="NCBI Taxonomy" id="1317117"/>
    <lineage>
        <taxon>Bacteria</taxon>
        <taxon>Pseudomonadati</taxon>
        <taxon>Pseudomonadota</taxon>
        <taxon>Gammaproteobacteria</taxon>
        <taxon>Chromatiales</taxon>
        <taxon>Oceanococcaceae</taxon>
        <taxon>Oceanococcus</taxon>
    </lineage>
</organism>
<dbReference type="EMBL" id="AQQV01000001">
    <property type="protein sequence ID" value="ORE88296.1"/>
    <property type="molecule type" value="Genomic_DNA"/>
</dbReference>
<dbReference type="STRING" id="1317117.ATO7_00435"/>
<comment type="caution">
    <text evidence="2">The sequence shown here is derived from an EMBL/GenBank/DDBJ whole genome shotgun (WGS) entry which is preliminary data.</text>
</comment>
<dbReference type="Pfam" id="PF01300">
    <property type="entry name" value="Sua5_yciO_yrdC"/>
    <property type="match status" value="1"/>
</dbReference>
<gene>
    <name evidence="2" type="ORF">ATO7_00435</name>
</gene>